<dbReference type="Proteomes" id="UP000538507">
    <property type="component" value="Unassembled WGS sequence"/>
</dbReference>
<accession>A0AAE2SX32</accession>
<dbReference type="EMBL" id="JACIGO010000002">
    <property type="protein sequence ID" value="MBB4290084.1"/>
    <property type="molecule type" value="Genomic_DNA"/>
</dbReference>
<comment type="caution">
    <text evidence="1">The sequence shown here is derived from an EMBL/GenBank/DDBJ whole genome shotgun (WGS) entry which is preliminary data.</text>
</comment>
<organism evidence="1 2">
    <name type="scientific">Rhizobium leguminosarum</name>
    <dbReference type="NCBI Taxonomy" id="384"/>
    <lineage>
        <taxon>Bacteria</taxon>
        <taxon>Pseudomonadati</taxon>
        <taxon>Pseudomonadota</taxon>
        <taxon>Alphaproteobacteria</taxon>
        <taxon>Hyphomicrobiales</taxon>
        <taxon>Rhizobiaceae</taxon>
        <taxon>Rhizobium/Agrobacterium group</taxon>
        <taxon>Rhizobium</taxon>
    </lineage>
</organism>
<gene>
    <name evidence="1" type="ORF">GGE16_002124</name>
</gene>
<name>A0AAE2SX32_RHILE</name>
<dbReference type="AlphaFoldDB" id="A0AAE2SX32"/>
<evidence type="ECO:0000313" key="2">
    <source>
        <dbReference type="Proteomes" id="UP000538507"/>
    </source>
</evidence>
<evidence type="ECO:0000313" key="1">
    <source>
        <dbReference type="EMBL" id="MBB4290084.1"/>
    </source>
</evidence>
<reference evidence="1 2" key="1">
    <citation type="submission" date="2020-08" db="EMBL/GenBank/DDBJ databases">
        <title>Genomic Encyclopedia of Type Strains, Phase IV (KMG-V): Genome sequencing to study the core and pangenomes of soil and plant-associated prokaryotes.</title>
        <authorList>
            <person name="Whitman W."/>
        </authorList>
    </citation>
    <scope>NUCLEOTIDE SEQUENCE [LARGE SCALE GENOMIC DNA]</scope>
    <source>
        <strain evidence="1 2">SEMIA 415</strain>
    </source>
</reference>
<protein>
    <submittedName>
        <fullName evidence="1">Uncharacterized protein</fullName>
    </submittedName>
</protein>
<sequence>MSFAFPLHAIFWHLRQVRSYRSETPTRKPYVALNIEGLCHVFAGPAACLLGHFQNFMRPGVFASLVWRRKFGKKLTNNFIILCELLCGAAQDLRHTKLSPPALAAQPGF</sequence>
<dbReference type="RefSeq" id="WP_183607719.1">
    <property type="nucleotide sequence ID" value="NZ_JACHAZ010000001.1"/>
</dbReference>
<proteinExistence type="predicted"/>